<evidence type="ECO:0000313" key="1">
    <source>
        <dbReference type="EMBL" id="GID60488.1"/>
    </source>
</evidence>
<organism evidence="1 2">
    <name type="scientific">Actinoplanes couchii</name>
    <dbReference type="NCBI Taxonomy" id="403638"/>
    <lineage>
        <taxon>Bacteria</taxon>
        <taxon>Bacillati</taxon>
        <taxon>Actinomycetota</taxon>
        <taxon>Actinomycetes</taxon>
        <taxon>Micromonosporales</taxon>
        <taxon>Micromonosporaceae</taxon>
        <taxon>Actinoplanes</taxon>
    </lineage>
</organism>
<gene>
    <name evidence="1" type="ORF">Aco03nite_088920</name>
</gene>
<keyword evidence="2" id="KW-1185">Reference proteome</keyword>
<sequence length="90" mass="9826">MTIAGWDFEQPTEAGLLDELTDAIGDPHGARMLLDITCRQLRLERPLTSPGDIILATECLLEMGDLLRVAARSTKIRAVTYRALATKASS</sequence>
<accession>A0ABQ3XPS5</accession>
<dbReference type="Proteomes" id="UP000612282">
    <property type="component" value="Unassembled WGS sequence"/>
</dbReference>
<protein>
    <submittedName>
        <fullName evidence="1">Uncharacterized protein</fullName>
    </submittedName>
</protein>
<dbReference type="EMBL" id="BOMG01000109">
    <property type="protein sequence ID" value="GID60488.1"/>
    <property type="molecule type" value="Genomic_DNA"/>
</dbReference>
<reference evidence="1 2" key="1">
    <citation type="submission" date="2021-01" db="EMBL/GenBank/DDBJ databases">
        <title>Whole genome shotgun sequence of Actinoplanes couchii NBRC 106145.</title>
        <authorList>
            <person name="Komaki H."/>
            <person name="Tamura T."/>
        </authorList>
    </citation>
    <scope>NUCLEOTIDE SEQUENCE [LARGE SCALE GENOMIC DNA]</scope>
    <source>
        <strain evidence="1 2">NBRC 106145</strain>
    </source>
</reference>
<name>A0ABQ3XPS5_9ACTN</name>
<dbReference type="RefSeq" id="WP_203807560.1">
    <property type="nucleotide sequence ID" value="NZ_BAAAQE010000112.1"/>
</dbReference>
<evidence type="ECO:0000313" key="2">
    <source>
        <dbReference type="Proteomes" id="UP000612282"/>
    </source>
</evidence>
<comment type="caution">
    <text evidence="1">The sequence shown here is derived from an EMBL/GenBank/DDBJ whole genome shotgun (WGS) entry which is preliminary data.</text>
</comment>
<proteinExistence type="predicted"/>